<evidence type="ECO:0008006" key="3">
    <source>
        <dbReference type="Google" id="ProtNLM"/>
    </source>
</evidence>
<name>A0ABU1VCX0_9BURK</name>
<proteinExistence type="predicted"/>
<gene>
    <name evidence="1" type="ORF">J2X09_002897</name>
</gene>
<accession>A0ABU1VCX0</accession>
<dbReference type="EMBL" id="JAVDWE010000007">
    <property type="protein sequence ID" value="MDR7095153.1"/>
    <property type="molecule type" value="Genomic_DNA"/>
</dbReference>
<organism evidence="1 2">
    <name type="scientific">Hydrogenophaga laconesensis</name>
    <dbReference type="NCBI Taxonomy" id="1805971"/>
    <lineage>
        <taxon>Bacteria</taxon>
        <taxon>Pseudomonadati</taxon>
        <taxon>Pseudomonadota</taxon>
        <taxon>Betaproteobacteria</taxon>
        <taxon>Burkholderiales</taxon>
        <taxon>Comamonadaceae</taxon>
        <taxon>Hydrogenophaga</taxon>
    </lineage>
</organism>
<evidence type="ECO:0000313" key="1">
    <source>
        <dbReference type="EMBL" id="MDR7095153.1"/>
    </source>
</evidence>
<dbReference type="Proteomes" id="UP001265550">
    <property type="component" value="Unassembled WGS sequence"/>
</dbReference>
<protein>
    <recommendedName>
        <fullName evidence="3">Protein FliT</fullName>
    </recommendedName>
</protein>
<comment type="caution">
    <text evidence="1">The sequence shown here is derived from an EMBL/GenBank/DDBJ whole genome shotgun (WGS) entry which is preliminary data.</text>
</comment>
<evidence type="ECO:0000313" key="2">
    <source>
        <dbReference type="Proteomes" id="UP001265550"/>
    </source>
</evidence>
<reference evidence="1 2" key="1">
    <citation type="submission" date="2023-07" db="EMBL/GenBank/DDBJ databases">
        <title>Sorghum-associated microbial communities from plants grown in Nebraska, USA.</title>
        <authorList>
            <person name="Schachtman D."/>
        </authorList>
    </citation>
    <scope>NUCLEOTIDE SEQUENCE [LARGE SCALE GENOMIC DNA]</scope>
    <source>
        <strain evidence="1 2">BE240</strain>
    </source>
</reference>
<keyword evidence="2" id="KW-1185">Reference proteome</keyword>
<dbReference type="RefSeq" id="WP_204733949.1">
    <property type="nucleotide sequence ID" value="NZ_JAVDWE010000007.1"/>
</dbReference>
<sequence length="91" mass="10166">MQKWSQDEAVAFECARECIVDLMGICSAELADLEGAADVCADHAERIERRLADLAAELRRLHVTDTASIERIRLDYGQEIRAYRATAITQG</sequence>